<sequence length="413" mass="46515">MPLQTQQIDRVRETSIRALPFLPFEILSAIFLAFRDAVLREWWHAMAKLLVVSQVCGRWRNISHSTGALWTHLILNFHTKEHYLRLRSLINVWVKRSHPHPLTFDVRSCYPLAENPVIDLVLMHASRIRDLTLDLPAAHFYPFLLARAGSFPVLESIDLSVICKCDTVYDTTLGLSRFEYFQDGGHFHGEPDIHGGVLWWDVPGRITVFTNAPRLHDISIGTLGFVSLQPDTLRLPWSTLTTVNLMNVGLSVLGTMSVLRMCANVHDLSLSTDASMGRYVPATPRVRLPLTTLPWQGLGVDGASVLAPLVVPNLTKAELRGATEKVLLRLQQNTHFPLQNLRLVFCSLHLPRFGTFLRATPSITSLGLYQAHPSRMLSSCSSHSTPTTPSSRTWNTSRCATYWASTILPIRRY</sequence>
<dbReference type="Proteomes" id="UP001218188">
    <property type="component" value="Unassembled WGS sequence"/>
</dbReference>
<dbReference type="Pfam" id="PF12937">
    <property type="entry name" value="F-box-like"/>
    <property type="match status" value="1"/>
</dbReference>
<feature type="domain" description="F-box" evidence="1">
    <location>
        <begin position="21"/>
        <end position="75"/>
    </location>
</feature>
<reference evidence="2" key="1">
    <citation type="submission" date="2023-03" db="EMBL/GenBank/DDBJ databases">
        <title>Massive genome expansion in bonnet fungi (Mycena s.s.) driven by repeated elements and novel gene families across ecological guilds.</title>
        <authorList>
            <consortium name="Lawrence Berkeley National Laboratory"/>
            <person name="Harder C.B."/>
            <person name="Miyauchi S."/>
            <person name="Viragh M."/>
            <person name="Kuo A."/>
            <person name="Thoen E."/>
            <person name="Andreopoulos B."/>
            <person name="Lu D."/>
            <person name="Skrede I."/>
            <person name="Drula E."/>
            <person name="Henrissat B."/>
            <person name="Morin E."/>
            <person name="Kohler A."/>
            <person name="Barry K."/>
            <person name="LaButti K."/>
            <person name="Morin E."/>
            <person name="Salamov A."/>
            <person name="Lipzen A."/>
            <person name="Mereny Z."/>
            <person name="Hegedus B."/>
            <person name="Baldrian P."/>
            <person name="Stursova M."/>
            <person name="Weitz H."/>
            <person name="Taylor A."/>
            <person name="Grigoriev I.V."/>
            <person name="Nagy L.G."/>
            <person name="Martin F."/>
            <person name="Kauserud H."/>
        </authorList>
    </citation>
    <scope>NUCLEOTIDE SEQUENCE</scope>
    <source>
        <strain evidence="2">CBHHK200</strain>
    </source>
</reference>
<dbReference type="Gene3D" id="1.20.1280.50">
    <property type="match status" value="1"/>
</dbReference>
<proteinExistence type="predicted"/>
<name>A0AAD6SCH3_9AGAR</name>
<comment type="caution">
    <text evidence="2">The sequence shown here is derived from an EMBL/GenBank/DDBJ whole genome shotgun (WGS) entry which is preliminary data.</text>
</comment>
<dbReference type="EMBL" id="JARJCM010000183">
    <property type="protein sequence ID" value="KAJ7023725.1"/>
    <property type="molecule type" value="Genomic_DNA"/>
</dbReference>
<dbReference type="AlphaFoldDB" id="A0AAD6SCH3"/>
<protein>
    <recommendedName>
        <fullName evidence="1">F-box domain-containing protein</fullName>
    </recommendedName>
</protein>
<dbReference type="InterPro" id="IPR001810">
    <property type="entry name" value="F-box_dom"/>
</dbReference>
<evidence type="ECO:0000313" key="3">
    <source>
        <dbReference type="Proteomes" id="UP001218188"/>
    </source>
</evidence>
<evidence type="ECO:0000259" key="1">
    <source>
        <dbReference type="Pfam" id="PF12937"/>
    </source>
</evidence>
<organism evidence="2 3">
    <name type="scientific">Mycena alexandri</name>
    <dbReference type="NCBI Taxonomy" id="1745969"/>
    <lineage>
        <taxon>Eukaryota</taxon>
        <taxon>Fungi</taxon>
        <taxon>Dikarya</taxon>
        <taxon>Basidiomycota</taxon>
        <taxon>Agaricomycotina</taxon>
        <taxon>Agaricomycetes</taxon>
        <taxon>Agaricomycetidae</taxon>
        <taxon>Agaricales</taxon>
        <taxon>Marasmiineae</taxon>
        <taxon>Mycenaceae</taxon>
        <taxon>Mycena</taxon>
    </lineage>
</organism>
<accession>A0AAD6SCH3</accession>
<evidence type="ECO:0000313" key="2">
    <source>
        <dbReference type="EMBL" id="KAJ7023725.1"/>
    </source>
</evidence>
<gene>
    <name evidence="2" type="ORF">C8F04DRAFT_1133509</name>
</gene>
<keyword evidence="3" id="KW-1185">Reference proteome</keyword>